<dbReference type="EMBL" id="PYFQ01000001">
    <property type="protein sequence ID" value="PSK41520.1"/>
    <property type="molecule type" value="Genomic_DNA"/>
</dbReference>
<dbReference type="InterPro" id="IPR019191">
    <property type="entry name" value="Essential_protein_Yae1_N"/>
</dbReference>
<feature type="domain" description="Essential protein Yae1 N-terminal" evidence="2">
    <location>
        <begin position="20"/>
        <end position="57"/>
    </location>
</feature>
<name>A0A2P7YZY0_9ASCO</name>
<dbReference type="AlphaFoldDB" id="A0A2P7YZY0"/>
<comment type="caution">
    <text evidence="3">The sequence shown here is derived from an EMBL/GenBank/DDBJ whole genome shotgun (WGS) entry which is preliminary data.</text>
</comment>
<dbReference type="Pfam" id="PF09811">
    <property type="entry name" value="Yae1_N"/>
    <property type="match status" value="1"/>
</dbReference>
<organism evidence="3 4">
    <name type="scientific">Candidozyma pseudohaemuli</name>
    <dbReference type="NCBI Taxonomy" id="418784"/>
    <lineage>
        <taxon>Eukaryota</taxon>
        <taxon>Fungi</taxon>
        <taxon>Dikarya</taxon>
        <taxon>Ascomycota</taxon>
        <taxon>Saccharomycotina</taxon>
        <taxon>Pichiomycetes</taxon>
        <taxon>Metschnikowiaceae</taxon>
        <taxon>Candidozyma</taxon>
    </lineage>
</organism>
<dbReference type="InterPro" id="IPR052436">
    <property type="entry name" value="LTO1_adapter"/>
</dbReference>
<dbReference type="Proteomes" id="UP000241107">
    <property type="component" value="Unassembled WGS sequence"/>
</dbReference>
<proteinExistence type="inferred from homology"/>
<evidence type="ECO:0000313" key="4">
    <source>
        <dbReference type="Proteomes" id="UP000241107"/>
    </source>
</evidence>
<dbReference type="GeneID" id="36564594"/>
<dbReference type="STRING" id="418784.A0A2P7YZY0"/>
<dbReference type="OrthoDB" id="48036at2759"/>
<keyword evidence="4" id="KW-1185">Reference proteome</keyword>
<accession>A0A2P7YZY0</accession>
<dbReference type="PANTHER" id="PTHR28532:SF1">
    <property type="entry name" value="ORAL CANCER OVEREXPRESSED 1"/>
    <property type="match status" value="1"/>
</dbReference>
<dbReference type="VEuPathDB" id="FungiDB:C7M61_001203"/>
<dbReference type="PANTHER" id="PTHR28532">
    <property type="entry name" value="GEO13458P1"/>
    <property type="match status" value="1"/>
</dbReference>
<evidence type="ECO:0000313" key="3">
    <source>
        <dbReference type="EMBL" id="PSK41520.1"/>
    </source>
</evidence>
<evidence type="ECO:0000256" key="1">
    <source>
        <dbReference type="ARBA" id="ARBA00038090"/>
    </source>
</evidence>
<dbReference type="RefSeq" id="XP_024716219.1">
    <property type="nucleotide sequence ID" value="XM_024856620.1"/>
</dbReference>
<reference evidence="3 4" key="1">
    <citation type="submission" date="2018-03" db="EMBL/GenBank/DDBJ databases">
        <title>Candida pseudohaemulonii genome assembly and annotation.</title>
        <authorList>
            <person name="Munoz J.F."/>
            <person name="Gade L.G."/>
            <person name="Chow N.A."/>
            <person name="Litvintseva A.P."/>
            <person name="Loparev V.N."/>
            <person name="Cuomo C.A."/>
        </authorList>
    </citation>
    <scope>NUCLEOTIDE SEQUENCE [LARGE SCALE GENOMIC DNA]</scope>
    <source>
        <strain evidence="3 4">B12108</strain>
    </source>
</reference>
<gene>
    <name evidence="3" type="ORF">C7M61_001203</name>
</gene>
<evidence type="ECO:0000259" key="2">
    <source>
        <dbReference type="Pfam" id="PF09811"/>
    </source>
</evidence>
<protein>
    <recommendedName>
        <fullName evidence="2">Essential protein Yae1 N-terminal domain-containing protein</fullName>
    </recommendedName>
</protein>
<sequence length="143" mass="16102">MADITLDGVLDLEEKYYEEGYTEGQEKSVKDNHLEGKAYGLQTGFQRFLVVGYIHGLIEIWSKDDSKAVQNHLKQLKELVSDIPTTNGDKEVELYEQAIGKARNKVRVLGTITKTSEKVAKLDSLLKEVGGQLQVSENVDDMW</sequence>
<comment type="similarity">
    <text evidence="1">Belongs to the LTO1 family.</text>
</comment>